<comment type="caution">
    <text evidence="4">The sequence shown here is derived from an EMBL/GenBank/DDBJ whole genome shotgun (WGS) entry which is preliminary data.</text>
</comment>
<proteinExistence type="predicted"/>
<dbReference type="InterPro" id="IPR029787">
    <property type="entry name" value="Nucleotide_cyclase"/>
</dbReference>
<dbReference type="InterPro" id="IPR000160">
    <property type="entry name" value="GGDEF_dom"/>
</dbReference>
<keyword evidence="2" id="KW-1133">Transmembrane helix</keyword>
<accession>A0ABX3IKM3</accession>
<feature type="transmembrane region" description="Helical" evidence="2">
    <location>
        <begin position="118"/>
        <end position="139"/>
    </location>
</feature>
<feature type="transmembrane region" description="Helical" evidence="2">
    <location>
        <begin position="6"/>
        <end position="24"/>
    </location>
</feature>
<dbReference type="Gene3D" id="3.30.450.40">
    <property type="match status" value="1"/>
</dbReference>
<feature type="transmembrane region" description="Helical" evidence="2">
    <location>
        <begin position="94"/>
        <end position="112"/>
    </location>
</feature>
<gene>
    <name evidence="4" type="ORF">XJ44_05340</name>
</gene>
<dbReference type="InterPro" id="IPR029016">
    <property type="entry name" value="GAF-like_dom_sf"/>
</dbReference>
<protein>
    <submittedName>
        <fullName evidence="4">Diguanylate cyclase</fullName>
    </submittedName>
</protein>
<feature type="transmembrane region" description="Helical" evidence="2">
    <location>
        <begin position="69"/>
        <end position="87"/>
    </location>
</feature>
<evidence type="ECO:0000259" key="3">
    <source>
        <dbReference type="PROSITE" id="PS50887"/>
    </source>
</evidence>
<evidence type="ECO:0000313" key="5">
    <source>
        <dbReference type="Proteomes" id="UP000242616"/>
    </source>
</evidence>
<name>A0ABX3IKM3_9BACT</name>
<dbReference type="SMART" id="SM00267">
    <property type="entry name" value="GGDEF"/>
    <property type="match status" value="1"/>
</dbReference>
<dbReference type="SUPFAM" id="SSF55073">
    <property type="entry name" value="Nucleotide cyclase"/>
    <property type="match status" value="1"/>
</dbReference>
<keyword evidence="5" id="KW-1185">Reference proteome</keyword>
<evidence type="ECO:0000256" key="1">
    <source>
        <dbReference type="SAM" id="Coils"/>
    </source>
</evidence>
<reference evidence="4 5" key="1">
    <citation type="submission" date="2015-06" db="EMBL/GenBank/DDBJ databases">
        <title>Genome sequencing of Thermotogales isolates from hydrothermal vents.</title>
        <authorList>
            <person name="Haverkamp T.H."/>
            <person name="Kublanov I.V."/>
            <person name="Nesbo C.L."/>
        </authorList>
    </citation>
    <scope>NUCLEOTIDE SEQUENCE [LARGE SCALE GENOMIC DNA]</scope>
    <source>
        <strain evidence="5">ik275mar</strain>
    </source>
</reference>
<feature type="domain" description="GGDEF" evidence="3">
    <location>
        <begin position="421"/>
        <end position="541"/>
    </location>
</feature>
<feature type="transmembrane region" description="Helical" evidence="2">
    <location>
        <begin position="31"/>
        <end position="49"/>
    </location>
</feature>
<feature type="coiled-coil region" evidence="1">
    <location>
        <begin position="203"/>
        <end position="230"/>
    </location>
</feature>
<sequence length="541" mass="63492">MVIKKNLYLVIFSLFIGIFLLVLTDKFVFSTSWFFVVSFALSVFISRFLDLNVSKYKFSLELLIALPYLLFITPETVTVILPIIWFLTSKRNRLLRALLSFLMCSAGTYLYYLAGEEFLRIPLFILGALLANFIWMSIYSLELIKELINPLLNSYLLIFFGSFIISVVYLFSEVKIFPFLFLAFMYVVYLFVVVFYIKSYNIMLVEKIERKKLEQENENLMNLIELIYDENIENFEERLDNILEMICKTSSYEAALLSLFDRKDKKILRIAKAGITDDVFFKLRSSVISIDSTMKYFSKRFEREGCYFVPEDAVSLEEEVSYVFENYMSFEYENSWKPKDLLLVPILDDQSNMIGYISFDKPVTGMRPSVNDLKLLKTLSWFVYQFLKRTPYARYWISKDLKYLSYPEFVRFCESVIGNSEEVVLGVLDIDNFDSINFEKGPEYAEMISEYIDDYFEERKDVYFYKLSGENFVFLFPNSTKLKSLMYFGKFNEKLLEKFNVTVSIGLVHDEGENSYFDLLSKAREALKVAKKSGGGRIMAL</sequence>
<feature type="transmembrane region" description="Helical" evidence="2">
    <location>
        <begin position="177"/>
        <end position="197"/>
    </location>
</feature>
<dbReference type="PROSITE" id="PS50887">
    <property type="entry name" value="GGDEF"/>
    <property type="match status" value="1"/>
</dbReference>
<dbReference type="Gene3D" id="3.30.70.270">
    <property type="match status" value="1"/>
</dbReference>
<dbReference type="Proteomes" id="UP000242616">
    <property type="component" value="Unassembled WGS sequence"/>
</dbReference>
<organism evidence="4 5">
    <name type="scientific">Thermosipho affectus</name>
    <dbReference type="NCBI Taxonomy" id="660294"/>
    <lineage>
        <taxon>Bacteria</taxon>
        <taxon>Thermotogati</taxon>
        <taxon>Thermotogota</taxon>
        <taxon>Thermotogae</taxon>
        <taxon>Thermotogales</taxon>
        <taxon>Fervidobacteriaceae</taxon>
        <taxon>Thermosipho</taxon>
    </lineage>
</organism>
<dbReference type="SUPFAM" id="SSF55781">
    <property type="entry name" value="GAF domain-like"/>
    <property type="match status" value="1"/>
</dbReference>
<keyword evidence="2" id="KW-0812">Transmembrane</keyword>
<evidence type="ECO:0000313" key="4">
    <source>
        <dbReference type="EMBL" id="ONN27208.1"/>
    </source>
</evidence>
<keyword evidence="2" id="KW-0472">Membrane</keyword>
<dbReference type="EMBL" id="LBFC01000018">
    <property type="protein sequence ID" value="ONN27208.1"/>
    <property type="molecule type" value="Genomic_DNA"/>
</dbReference>
<keyword evidence="1" id="KW-0175">Coiled coil</keyword>
<feature type="transmembrane region" description="Helical" evidence="2">
    <location>
        <begin position="151"/>
        <end position="171"/>
    </location>
</feature>
<evidence type="ECO:0000256" key="2">
    <source>
        <dbReference type="SAM" id="Phobius"/>
    </source>
</evidence>
<dbReference type="InterPro" id="IPR043128">
    <property type="entry name" value="Rev_trsase/Diguanyl_cyclase"/>
</dbReference>